<reference evidence="2" key="1">
    <citation type="submission" date="2020-05" db="EMBL/GenBank/DDBJ databases">
        <authorList>
            <person name="Chiriac C."/>
            <person name="Salcher M."/>
            <person name="Ghai R."/>
            <person name="Kavagutti S V."/>
        </authorList>
    </citation>
    <scope>NUCLEOTIDE SEQUENCE</scope>
</reference>
<dbReference type="AlphaFoldDB" id="A0A6J7AJ98"/>
<gene>
    <name evidence="2" type="ORF">UFOPK3139_01632</name>
    <name evidence="3" type="ORF">UFOPK3543_00150</name>
</gene>
<dbReference type="EMBL" id="CAFBMH010000003">
    <property type="protein sequence ID" value="CAB4889693.1"/>
    <property type="molecule type" value="Genomic_DNA"/>
</dbReference>
<evidence type="ECO:0000256" key="1">
    <source>
        <dbReference type="SAM" id="Phobius"/>
    </source>
</evidence>
<keyword evidence="1" id="KW-0472">Membrane</keyword>
<evidence type="ECO:0000313" key="2">
    <source>
        <dbReference type="EMBL" id="CAB4832279.1"/>
    </source>
</evidence>
<feature type="transmembrane region" description="Helical" evidence="1">
    <location>
        <begin position="15"/>
        <end position="36"/>
    </location>
</feature>
<dbReference type="EMBL" id="CAFABA010000064">
    <property type="protein sequence ID" value="CAB4832279.1"/>
    <property type="molecule type" value="Genomic_DNA"/>
</dbReference>
<name>A0A6J7AJ98_9ZZZZ</name>
<sequence length="341" mass="36525">MSVALTLAGISWDPTVRGIMVVLVGSSVLMGSVWLLVSTNVGVRLGTLIALSGFFGWIFIMAVVWWIYGIGWQGLPPSWQTLDINVGCTSQTVQTADCGTAVSAVDEARRLTAPDKLPAAYDLVTTSDDAVAKKEYASPIDPAKLEGLAPAQAAALTADWNSRNKNTTLSELAAISPSLARSLDYGKGWRLLNTAQSGEAVSTASAHVVEEGYFADATGFKVLNSFDLGGKVRLNANPTRGDRIVRELRIATQIFSPPHYTVVQVRAVVPQTAAPGEAPPRPVLDQNSPIISVVMERDLGNKRLYPFLTALGSLLLFIVTATMLHYRDKEAMARRAAAGTR</sequence>
<feature type="transmembrane region" description="Helical" evidence="1">
    <location>
        <begin position="304"/>
        <end position="326"/>
    </location>
</feature>
<organism evidence="2">
    <name type="scientific">freshwater metagenome</name>
    <dbReference type="NCBI Taxonomy" id="449393"/>
    <lineage>
        <taxon>unclassified sequences</taxon>
        <taxon>metagenomes</taxon>
        <taxon>ecological metagenomes</taxon>
    </lineage>
</organism>
<keyword evidence="1" id="KW-0812">Transmembrane</keyword>
<evidence type="ECO:0000313" key="3">
    <source>
        <dbReference type="EMBL" id="CAB4889693.1"/>
    </source>
</evidence>
<proteinExistence type="predicted"/>
<accession>A0A6J7AJ98</accession>
<keyword evidence="1" id="KW-1133">Transmembrane helix</keyword>
<protein>
    <submittedName>
        <fullName evidence="2">Unannotated protein</fullName>
    </submittedName>
</protein>
<feature type="transmembrane region" description="Helical" evidence="1">
    <location>
        <begin position="48"/>
        <end position="68"/>
    </location>
</feature>